<organism evidence="1 2">
    <name type="scientific">Oceanobacillus limi</name>
    <dbReference type="NCBI Taxonomy" id="930131"/>
    <lineage>
        <taxon>Bacteria</taxon>
        <taxon>Bacillati</taxon>
        <taxon>Bacillota</taxon>
        <taxon>Bacilli</taxon>
        <taxon>Bacillales</taxon>
        <taxon>Bacillaceae</taxon>
        <taxon>Oceanobacillus</taxon>
    </lineage>
</organism>
<dbReference type="AlphaFoldDB" id="A0A1I0EQA8"/>
<gene>
    <name evidence="1" type="ORF">SAMN05216389_11237</name>
</gene>
<reference evidence="1 2" key="1">
    <citation type="submission" date="2016-10" db="EMBL/GenBank/DDBJ databases">
        <authorList>
            <person name="de Groot N.N."/>
        </authorList>
    </citation>
    <scope>NUCLEOTIDE SEQUENCE [LARGE SCALE GENOMIC DNA]</scope>
    <source>
        <strain evidence="1 2">IBRC-M 10780</strain>
    </source>
</reference>
<keyword evidence="2" id="KW-1185">Reference proteome</keyword>
<accession>A0A1I0EQA8</accession>
<sequence>MGGIGILLELLGAVVDLCLLKDVQEEDIERNINKLKQSTWFQDYLKHEPYRKLIVSDQDVRQRIGKFKTKKLDNFGYLEKCHVKLERVLRKKVG</sequence>
<protein>
    <submittedName>
        <fullName evidence="1">Uncharacterized protein</fullName>
    </submittedName>
</protein>
<dbReference type="STRING" id="930131.SAMN05216389_11237"/>
<dbReference type="Proteomes" id="UP000198618">
    <property type="component" value="Unassembled WGS sequence"/>
</dbReference>
<dbReference type="RefSeq" id="WP_090870654.1">
    <property type="nucleotide sequence ID" value="NZ_FOHE01000012.1"/>
</dbReference>
<name>A0A1I0EQA8_9BACI</name>
<dbReference type="EMBL" id="FOHE01000012">
    <property type="protein sequence ID" value="SET47402.1"/>
    <property type="molecule type" value="Genomic_DNA"/>
</dbReference>
<evidence type="ECO:0000313" key="2">
    <source>
        <dbReference type="Proteomes" id="UP000198618"/>
    </source>
</evidence>
<evidence type="ECO:0000313" key="1">
    <source>
        <dbReference type="EMBL" id="SET47402.1"/>
    </source>
</evidence>
<proteinExistence type="predicted"/>
<dbReference type="OrthoDB" id="2973044at2"/>